<keyword evidence="7" id="KW-0472">Membrane</keyword>
<evidence type="ECO:0000256" key="3">
    <source>
        <dbReference type="ARBA" id="ARBA00022448"/>
    </source>
</evidence>
<evidence type="ECO:0000313" key="10">
    <source>
        <dbReference type="Proteomes" id="UP000261600"/>
    </source>
</evidence>
<keyword evidence="3" id="KW-0813">Transport</keyword>
<dbReference type="Pfam" id="PF00361">
    <property type="entry name" value="Proton_antipo_M"/>
    <property type="match status" value="1"/>
</dbReference>
<organism evidence="9 10">
    <name type="scientific">Monopterus albus</name>
    <name type="common">Swamp eel</name>
    <dbReference type="NCBI Taxonomy" id="43700"/>
    <lineage>
        <taxon>Eukaryota</taxon>
        <taxon>Metazoa</taxon>
        <taxon>Chordata</taxon>
        <taxon>Craniata</taxon>
        <taxon>Vertebrata</taxon>
        <taxon>Euteleostomi</taxon>
        <taxon>Actinopterygii</taxon>
        <taxon>Neopterygii</taxon>
        <taxon>Teleostei</taxon>
        <taxon>Neoteleostei</taxon>
        <taxon>Acanthomorphata</taxon>
        <taxon>Anabantaria</taxon>
        <taxon>Synbranchiformes</taxon>
        <taxon>Synbranchidae</taxon>
        <taxon>Monopterus</taxon>
    </lineage>
</organism>
<comment type="catalytic activity">
    <reaction evidence="6">
        <text>a ubiquinone + NADH + 5 H(+)(in) = a ubiquinol + NAD(+) + 4 H(+)(out)</text>
        <dbReference type="Rhea" id="RHEA:29091"/>
        <dbReference type="Rhea" id="RHEA-COMP:9565"/>
        <dbReference type="Rhea" id="RHEA-COMP:9566"/>
        <dbReference type="ChEBI" id="CHEBI:15378"/>
        <dbReference type="ChEBI" id="CHEBI:16389"/>
        <dbReference type="ChEBI" id="CHEBI:17976"/>
        <dbReference type="ChEBI" id="CHEBI:57540"/>
        <dbReference type="ChEBI" id="CHEBI:57945"/>
        <dbReference type="EC" id="7.1.1.2"/>
    </reaction>
</comment>
<name>A0A3Q3JV52_MONAL</name>
<feature type="domain" description="NADH:quinone oxidoreductase/Mrp antiporter transmembrane" evidence="8">
    <location>
        <begin position="58"/>
        <end position="99"/>
    </location>
</feature>
<dbReference type="GO" id="GO:0016020">
    <property type="term" value="C:membrane"/>
    <property type="evidence" value="ECO:0007669"/>
    <property type="project" value="UniProtKB-SubCell"/>
</dbReference>
<evidence type="ECO:0000256" key="2">
    <source>
        <dbReference type="ARBA" id="ARBA00012944"/>
    </source>
</evidence>
<sequence>MRQPNRMSQCRNILLVLHPGQHPISTSYPTQPPFPSMSALFGGPLSPGLFSKNTPLREAPIAGSIILATVLLKLGGYGMIRIIQILSPLTKELYIPLPILHHINYHHISKILINRPQRPPT</sequence>
<keyword evidence="10" id="KW-1185">Reference proteome</keyword>
<evidence type="ECO:0000256" key="4">
    <source>
        <dbReference type="ARBA" id="ARBA00022660"/>
    </source>
</evidence>
<keyword evidence="7" id="KW-0812">Transmembrane</keyword>
<evidence type="ECO:0000256" key="7">
    <source>
        <dbReference type="SAM" id="Phobius"/>
    </source>
</evidence>
<feature type="transmembrane region" description="Helical" evidence="7">
    <location>
        <begin position="59"/>
        <end position="80"/>
    </location>
</feature>
<keyword evidence="7" id="KW-1133">Transmembrane helix</keyword>
<evidence type="ECO:0000256" key="6">
    <source>
        <dbReference type="ARBA" id="ARBA00049551"/>
    </source>
</evidence>
<dbReference type="InterPro" id="IPR001750">
    <property type="entry name" value="ND/Mrp_TM"/>
</dbReference>
<evidence type="ECO:0000256" key="5">
    <source>
        <dbReference type="ARBA" id="ARBA00022982"/>
    </source>
</evidence>
<reference evidence="9" key="2">
    <citation type="submission" date="2025-09" db="UniProtKB">
        <authorList>
            <consortium name="Ensembl"/>
        </authorList>
    </citation>
    <scope>IDENTIFICATION</scope>
</reference>
<dbReference type="STRING" id="43700.ENSMALP00000024688"/>
<dbReference type="EC" id="7.1.1.2" evidence="2"/>
<reference evidence="9" key="1">
    <citation type="submission" date="2025-08" db="UniProtKB">
        <authorList>
            <consortium name="Ensembl"/>
        </authorList>
    </citation>
    <scope>IDENTIFICATION</scope>
</reference>
<keyword evidence="5" id="KW-0249">Electron transport</keyword>
<evidence type="ECO:0000259" key="8">
    <source>
        <dbReference type="Pfam" id="PF00361"/>
    </source>
</evidence>
<keyword evidence="4" id="KW-0679">Respiratory chain</keyword>
<proteinExistence type="predicted"/>
<evidence type="ECO:0000313" key="9">
    <source>
        <dbReference type="Ensembl" id="ENSMALP00000024688.1"/>
    </source>
</evidence>
<dbReference type="GO" id="GO:0008137">
    <property type="term" value="F:NADH dehydrogenase (ubiquinone) activity"/>
    <property type="evidence" value="ECO:0007669"/>
    <property type="project" value="UniProtKB-EC"/>
</dbReference>
<protein>
    <recommendedName>
        <fullName evidence="2">NADH:ubiquinone reductase (H(+)-translocating)</fullName>
        <ecNumber evidence="2">7.1.1.2</ecNumber>
    </recommendedName>
</protein>
<evidence type="ECO:0000256" key="1">
    <source>
        <dbReference type="ARBA" id="ARBA00004141"/>
    </source>
</evidence>
<dbReference type="Ensembl" id="ENSMALT00000025152.1">
    <property type="protein sequence ID" value="ENSMALP00000024688.1"/>
    <property type="gene ID" value="ENSMALG00000017192.1"/>
</dbReference>
<comment type="subcellular location">
    <subcellularLocation>
        <location evidence="1">Membrane</location>
        <topology evidence="1">Multi-pass membrane protein</topology>
    </subcellularLocation>
</comment>
<accession>A0A3Q3JV52</accession>
<dbReference type="AlphaFoldDB" id="A0A3Q3JV52"/>
<dbReference type="Proteomes" id="UP000261600">
    <property type="component" value="Unplaced"/>
</dbReference>